<evidence type="ECO:0000313" key="1">
    <source>
        <dbReference type="EMBL" id="KAL3778843.1"/>
    </source>
</evidence>
<gene>
    <name evidence="1" type="ORF">ACHAWO_009699</name>
</gene>
<comment type="caution">
    <text evidence="1">The sequence shown here is derived from an EMBL/GenBank/DDBJ whole genome shotgun (WGS) entry which is preliminary data.</text>
</comment>
<accession>A0ABD3NSK8</accession>
<dbReference type="Pfam" id="PF08811">
    <property type="entry name" value="DUF1800"/>
    <property type="match status" value="1"/>
</dbReference>
<dbReference type="EMBL" id="JALLPJ020000967">
    <property type="protein sequence ID" value="KAL3778843.1"/>
    <property type="molecule type" value="Genomic_DNA"/>
</dbReference>
<dbReference type="AlphaFoldDB" id="A0ABD3NSK8"/>
<protein>
    <submittedName>
        <fullName evidence="1">Uncharacterized protein</fullName>
    </submittedName>
</protein>
<organism evidence="1 2">
    <name type="scientific">Cyclotella atomus</name>
    <dbReference type="NCBI Taxonomy" id="382360"/>
    <lineage>
        <taxon>Eukaryota</taxon>
        <taxon>Sar</taxon>
        <taxon>Stramenopiles</taxon>
        <taxon>Ochrophyta</taxon>
        <taxon>Bacillariophyta</taxon>
        <taxon>Coscinodiscophyceae</taxon>
        <taxon>Thalassiosirophycidae</taxon>
        <taxon>Stephanodiscales</taxon>
        <taxon>Stephanodiscaceae</taxon>
        <taxon>Cyclotella</taxon>
    </lineage>
</organism>
<keyword evidence="2" id="KW-1185">Reference proteome</keyword>
<dbReference type="Proteomes" id="UP001530400">
    <property type="component" value="Unassembled WGS sequence"/>
</dbReference>
<dbReference type="PANTHER" id="PTHR43737">
    <property type="entry name" value="BLL7424 PROTEIN"/>
    <property type="match status" value="1"/>
</dbReference>
<proteinExistence type="predicted"/>
<dbReference type="InterPro" id="IPR008979">
    <property type="entry name" value="Galactose-bd-like_sf"/>
</dbReference>
<dbReference type="Gene3D" id="2.60.120.260">
    <property type="entry name" value="Galactose-binding domain-like"/>
    <property type="match status" value="2"/>
</dbReference>
<sequence>MSCSIACLDNLFIGATGPQEGSTSFTGDGFKYHTVGGGIDSSMVFEVETKGKTMILKNIKSTVHLKGWSGKTPEIYEAESATIYNVTVVPASSANGGNFVNYGNDQSYVEWDLSVATAGQYYISFRYALDAEPHPLSLFYTEAIQQLKRERCIGDCDNDDHCAGGLICYQNNGLIGQEVPSCMGFDTGSTNYCVDPNDYTHGILFKRTGGWNDDWLQTEKIEVALLSGTNTTRLQIPSGYDAGPNIDFMKVEGVTSATLPSPPSFRNPLHFMSHIADYSPYGIGKQTVRDAQYITVAVLDHYFYNDNVAPFICIRLMQSFGFSNPSPRYVSQCTNAFRSGYYESRSISGCLESTLASIILDLEATSASLSLEPNHGALREPILQVLNLLCSMEYQTQIPDLDG</sequence>
<reference evidence="1 2" key="1">
    <citation type="submission" date="2024-10" db="EMBL/GenBank/DDBJ databases">
        <title>Updated reference genomes for cyclostephanoid diatoms.</title>
        <authorList>
            <person name="Roberts W.R."/>
            <person name="Alverson A.J."/>
        </authorList>
    </citation>
    <scope>NUCLEOTIDE SEQUENCE [LARGE SCALE GENOMIC DNA]</scope>
    <source>
        <strain evidence="1 2">AJA010-31</strain>
    </source>
</reference>
<name>A0ABD3NSK8_9STRA</name>
<dbReference type="InterPro" id="IPR014917">
    <property type="entry name" value="DUF1800"/>
</dbReference>
<dbReference type="PANTHER" id="PTHR43737:SF1">
    <property type="entry name" value="DUF1501 DOMAIN-CONTAINING PROTEIN"/>
    <property type="match status" value="1"/>
</dbReference>
<evidence type="ECO:0000313" key="2">
    <source>
        <dbReference type="Proteomes" id="UP001530400"/>
    </source>
</evidence>
<dbReference type="SUPFAM" id="SSF49785">
    <property type="entry name" value="Galactose-binding domain-like"/>
    <property type="match status" value="1"/>
</dbReference>